<reference evidence="4" key="2">
    <citation type="journal article" date="2019" name="Int. J. Syst. Evol. Microbiol.">
        <title>The Global Catalogue of Microorganisms (GCM) 10K type strain sequencing project: providing services to taxonomists for standard genome sequencing and annotation.</title>
        <authorList>
            <consortium name="The Broad Institute Genomics Platform"/>
            <consortium name="The Broad Institute Genome Sequencing Center for Infectious Disease"/>
            <person name="Wu L."/>
            <person name="Ma J."/>
        </authorList>
    </citation>
    <scope>NUCLEOTIDE SEQUENCE [LARGE SCALE GENOMIC DNA]</scope>
    <source>
        <strain evidence="4">NBRC 107715</strain>
    </source>
</reference>
<reference evidence="1 3" key="3">
    <citation type="submission" date="2019-07" db="EMBL/GenBank/DDBJ databases">
        <title>Whole genome shotgun sequence of Methylobacterium oxalidis NBRC 107715.</title>
        <authorList>
            <person name="Hosoyama A."/>
            <person name="Uohara A."/>
            <person name="Ohji S."/>
            <person name="Ichikawa N."/>
        </authorList>
    </citation>
    <scope>NUCLEOTIDE SEQUENCE [LARGE SCALE GENOMIC DNA]</scope>
    <source>
        <strain evidence="1 3">NBRC 107715</strain>
    </source>
</reference>
<dbReference type="Proteomes" id="UP001156856">
    <property type="component" value="Unassembled WGS sequence"/>
</dbReference>
<evidence type="ECO:0000313" key="4">
    <source>
        <dbReference type="Proteomes" id="UP001156856"/>
    </source>
</evidence>
<reference evidence="2" key="4">
    <citation type="submission" date="2023-01" db="EMBL/GenBank/DDBJ databases">
        <title>Draft genome sequence of Methylobacterium oxalidis strain NBRC 107715.</title>
        <authorList>
            <person name="Sun Q."/>
            <person name="Mori K."/>
        </authorList>
    </citation>
    <scope>NUCLEOTIDE SEQUENCE</scope>
    <source>
        <strain evidence="2">NBRC 107715</strain>
    </source>
</reference>
<reference evidence="2" key="1">
    <citation type="journal article" date="2014" name="Int. J. Syst. Evol. Microbiol.">
        <title>Complete genome of a new Firmicutes species belonging to the dominant human colonic microbiota ('Ruminococcus bicirculans') reveals two chromosomes and a selective capacity to utilize plant glucans.</title>
        <authorList>
            <consortium name="NISC Comparative Sequencing Program"/>
            <person name="Wegmann U."/>
            <person name="Louis P."/>
            <person name="Goesmann A."/>
            <person name="Henrissat B."/>
            <person name="Duncan S.H."/>
            <person name="Flint H.J."/>
        </authorList>
    </citation>
    <scope>NUCLEOTIDE SEQUENCE</scope>
    <source>
        <strain evidence="2">NBRC 107715</strain>
    </source>
</reference>
<dbReference type="RefSeq" id="WP_147029037.1">
    <property type="nucleotide sequence ID" value="NZ_BJZU01000166.1"/>
</dbReference>
<sequence length="65" mass="7051">MLQPVVAILLFGFLYPTETWQAPAARFIGPDALTKCMRAAANLLEAAERQMPAGSNATASCRIER</sequence>
<comment type="caution">
    <text evidence="1">The sequence shown here is derived from an EMBL/GenBank/DDBJ whole genome shotgun (WGS) entry which is preliminary data.</text>
</comment>
<organism evidence="1 3">
    <name type="scientific">Methylobacterium oxalidis</name>
    <dbReference type="NCBI Taxonomy" id="944322"/>
    <lineage>
        <taxon>Bacteria</taxon>
        <taxon>Pseudomonadati</taxon>
        <taxon>Pseudomonadota</taxon>
        <taxon>Alphaproteobacteria</taxon>
        <taxon>Hyphomicrobiales</taxon>
        <taxon>Methylobacteriaceae</taxon>
        <taxon>Methylobacterium</taxon>
    </lineage>
</organism>
<dbReference type="Proteomes" id="UP000321960">
    <property type="component" value="Unassembled WGS sequence"/>
</dbReference>
<evidence type="ECO:0000313" key="2">
    <source>
        <dbReference type="EMBL" id="GLS66190.1"/>
    </source>
</evidence>
<proteinExistence type="predicted"/>
<gene>
    <name evidence="2" type="ORF">GCM10007888_45720</name>
    <name evidence="1" type="ORF">MOX02_56430</name>
</gene>
<evidence type="ECO:0000313" key="3">
    <source>
        <dbReference type="Proteomes" id="UP000321960"/>
    </source>
</evidence>
<name>A0A512JCG4_9HYPH</name>
<dbReference type="AlphaFoldDB" id="A0A512JCG4"/>
<evidence type="ECO:0000313" key="1">
    <source>
        <dbReference type="EMBL" id="GEP07605.1"/>
    </source>
</evidence>
<protein>
    <submittedName>
        <fullName evidence="1">Uncharacterized protein</fullName>
    </submittedName>
</protein>
<accession>A0A512JCG4</accession>
<keyword evidence="4" id="KW-1185">Reference proteome</keyword>
<dbReference type="EMBL" id="BSPK01000098">
    <property type="protein sequence ID" value="GLS66190.1"/>
    <property type="molecule type" value="Genomic_DNA"/>
</dbReference>
<dbReference type="EMBL" id="BJZU01000166">
    <property type="protein sequence ID" value="GEP07605.1"/>
    <property type="molecule type" value="Genomic_DNA"/>
</dbReference>